<dbReference type="Pfam" id="PF00561">
    <property type="entry name" value="Abhydrolase_1"/>
    <property type="match status" value="1"/>
</dbReference>
<comment type="caution">
    <text evidence="2">The sequence shown here is derived from an EMBL/GenBank/DDBJ whole genome shotgun (WGS) entry which is preliminary data.</text>
</comment>
<dbReference type="SUPFAM" id="SSF53474">
    <property type="entry name" value="alpha/beta-Hydrolases"/>
    <property type="match status" value="1"/>
</dbReference>
<gene>
    <name evidence="2" type="ORF">ACFQRI_25720</name>
</gene>
<dbReference type="EMBL" id="JBHTCJ010000020">
    <property type="protein sequence ID" value="MFC7344822.1"/>
    <property type="molecule type" value="Genomic_DNA"/>
</dbReference>
<reference evidence="3" key="1">
    <citation type="journal article" date="2019" name="Int. J. Syst. Evol. Microbiol.">
        <title>The Global Catalogue of Microorganisms (GCM) 10K type strain sequencing project: providing services to taxonomists for standard genome sequencing and annotation.</title>
        <authorList>
            <consortium name="The Broad Institute Genomics Platform"/>
            <consortium name="The Broad Institute Genome Sequencing Center for Infectious Disease"/>
            <person name="Wu L."/>
            <person name="Ma J."/>
        </authorList>
    </citation>
    <scope>NUCLEOTIDE SEQUENCE [LARGE SCALE GENOMIC DNA]</scope>
    <source>
        <strain evidence="3">WLHS5</strain>
    </source>
</reference>
<evidence type="ECO:0000313" key="3">
    <source>
        <dbReference type="Proteomes" id="UP001596504"/>
    </source>
</evidence>
<dbReference type="RefSeq" id="WP_380672985.1">
    <property type="nucleotide sequence ID" value="NZ_JBHTCJ010000020.1"/>
</dbReference>
<keyword evidence="2" id="KW-0378">Hydrolase</keyword>
<dbReference type="InterPro" id="IPR050471">
    <property type="entry name" value="AB_hydrolase"/>
</dbReference>
<organism evidence="2 3">
    <name type="scientific">Saccharopolyspora griseoalba</name>
    <dbReference type="NCBI Taxonomy" id="1431848"/>
    <lineage>
        <taxon>Bacteria</taxon>
        <taxon>Bacillati</taxon>
        <taxon>Actinomycetota</taxon>
        <taxon>Actinomycetes</taxon>
        <taxon>Pseudonocardiales</taxon>
        <taxon>Pseudonocardiaceae</taxon>
        <taxon>Saccharopolyspora</taxon>
    </lineage>
</organism>
<protein>
    <submittedName>
        <fullName evidence="2">Alpha/beta fold hydrolase</fullName>
    </submittedName>
</protein>
<dbReference type="InterPro" id="IPR000073">
    <property type="entry name" value="AB_hydrolase_1"/>
</dbReference>
<dbReference type="PANTHER" id="PTHR43433">
    <property type="entry name" value="HYDROLASE, ALPHA/BETA FOLD FAMILY PROTEIN"/>
    <property type="match status" value="1"/>
</dbReference>
<name>A0ABW2LUI1_9PSEU</name>
<feature type="domain" description="AB hydrolase-1" evidence="1">
    <location>
        <begin position="21"/>
        <end position="120"/>
    </location>
</feature>
<dbReference type="InterPro" id="IPR029058">
    <property type="entry name" value="AB_hydrolase_fold"/>
</dbReference>
<sequence length="214" mass="22089">MLATAGDGAAIWYDHSPGPRPVLFLHGFASDHAQTWVRTGWTRPVSELGHVLVDLRGHGSSARATSGYSPDDLALDALAVLDAAEVESVDVVAYSMGGHVGWALARLAPQRVGRLVLGGIGGGPVDRENMLRVREALSGDQPDACVEGMSGHLLDGPPPAPALFAAGDRDEIAGDVGGFAARLGAPFVPLGGRNHLNAVSSRAFKTAALEFLGG</sequence>
<evidence type="ECO:0000313" key="2">
    <source>
        <dbReference type="EMBL" id="MFC7344822.1"/>
    </source>
</evidence>
<dbReference type="Gene3D" id="3.40.50.1820">
    <property type="entry name" value="alpha/beta hydrolase"/>
    <property type="match status" value="1"/>
</dbReference>
<evidence type="ECO:0000259" key="1">
    <source>
        <dbReference type="Pfam" id="PF00561"/>
    </source>
</evidence>
<dbReference type="GO" id="GO:0016787">
    <property type="term" value="F:hydrolase activity"/>
    <property type="evidence" value="ECO:0007669"/>
    <property type="project" value="UniProtKB-KW"/>
</dbReference>
<dbReference type="Proteomes" id="UP001596504">
    <property type="component" value="Unassembled WGS sequence"/>
</dbReference>
<proteinExistence type="predicted"/>
<dbReference type="PANTHER" id="PTHR43433:SF5">
    <property type="entry name" value="AB HYDROLASE-1 DOMAIN-CONTAINING PROTEIN"/>
    <property type="match status" value="1"/>
</dbReference>
<accession>A0ABW2LUI1</accession>
<keyword evidence="3" id="KW-1185">Reference proteome</keyword>